<dbReference type="PROSITE" id="PS00018">
    <property type="entry name" value="EF_HAND_1"/>
    <property type="match status" value="1"/>
</dbReference>
<feature type="region of interest" description="Disordered" evidence="1">
    <location>
        <begin position="554"/>
        <end position="610"/>
    </location>
</feature>
<dbReference type="Pfam" id="PF12770">
    <property type="entry name" value="CHAT"/>
    <property type="match status" value="1"/>
</dbReference>
<dbReference type="RefSeq" id="XP_009035180.1">
    <property type="nucleotide sequence ID" value="XM_009036932.1"/>
</dbReference>
<dbReference type="PANTHER" id="PTHR34689">
    <property type="entry name" value="NUCLEIC ACID-BINDING PROTEIN"/>
    <property type="match status" value="1"/>
</dbReference>
<feature type="region of interest" description="Disordered" evidence="1">
    <location>
        <begin position="378"/>
        <end position="475"/>
    </location>
</feature>
<accession>F0Y4K4</accession>
<keyword evidence="4" id="KW-1185">Reference proteome</keyword>
<dbReference type="InParanoid" id="F0Y4K4"/>
<dbReference type="GeneID" id="20228102"/>
<evidence type="ECO:0000313" key="4">
    <source>
        <dbReference type="Proteomes" id="UP000002729"/>
    </source>
</evidence>
<dbReference type="KEGG" id="aaf:AURANDRAFT_71186"/>
<reference evidence="3 4" key="1">
    <citation type="journal article" date="2011" name="Proc. Natl. Acad. Sci. U.S.A.">
        <title>Niche of harmful alga Aureococcus anophagefferens revealed through ecogenomics.</title>
        <authorList>
            <person name="Gobler C.J."/>
            <person name="Berry D.L."/>
            <person name="Dyhrman S.T."/>
            <person name="Wilhelm S.W."/>
            <person name="Salamov A."/>
            <person name="Lobanov A.V."/>
            <person name="Zhang Y."/>
            <person name="Collier J.L."/>
            <person name="Wurch L.L."/>
            <person name="Kustka A.B."/>
            <person name="Dill B.D."/>
            <person name="Shah M."/>
            <person name="VerBerkmoes N.C."/>
            <person name="Kuo A."/>
            <person name="Terry A."/>
            <person name="Pangilinan J."/>
            <person name="Lindquist E.A."/>
            <person name="Lucas S."/>
            <person name="Paulsen I.T."/>
            <person name="Hattenrath-Lehmann T.K."/>
            <person name="Talmage S.C."/>
            <person name="Walker E.A."/>
            <person name="Koch F."/>
            <person name="Burson A.M."/>
            <person name="Marcoval M.A."/>
            <person name="Tang Y.Z."/>
            <person name="Lecleir G.R."/>
            <person name="Coyne K.J."/>
            <person name="Berg G.M."/>
            <person name="Bertrand E.M."/>
            <person name="Saito M.A."/>
            <person name="Gladyshev V.N."/>
            <person name="Grigoriev I.V."/>
        </authorList>
    </citation>
    <scope>NUCLEOTIDE SEQUENCE [LARGE SCALE GENOMIC DNA]</scope>
    <source>
        <strain evidence="4">CCMP 1984</strain>
    </source>
</reference>
<sequence>MGKRRPARPSPLRLVAALLLYWDGDGDGDVDASDLMDWDGDGTIDALGSLSLLVKLLVVAFAAQQLLRRRWASGLRRRGRRVRELLVFACSPRVAALPNALFEATEVSKSCDAAIYARGDVTADVLRSALRDTETRRFLFIGHADAPTSRSEDATRTLGFVLSDGTLAAARPRDLAVLLGRHSPRKGGRLELVFLNGCRSEALARAVRGEGVPYVVAWATSAHDEAARLFSRAFFEALVASRASRGAKRRRPSTLAKLGRRLLDLARPEASAARDAYAQAYQEAVDAIAFETRLGTLANGVRSHVPRFELRDPHGAASSAHDCAPPPAASGLPLFLSESLERRGAESPVRPPSLAYAAPAGLVGEAYRSLLRLLTPGGGKKDDDLPYADPPAQRDAQRDAVLKRKRQWATVGSDDDEDGGAARDAAPERKRSKKERKKDSKKAKKEKKKKKKKKEKKKAKKKEKKAKKPKLGACDQNEFGKYGVVRESDYFRKRREFEAWCVEVKKLPAFTGSKRELMELFNEFAEDYNTATMPDDKYYDLERWELAEYERRKRGERKAGGEMTAFDDEAQVEAARRREREARDRANEEADARSAAARMGEGKRQELKDLEILRQKQQQAYKRGDLDTVRAVDRQLEAQKQDGWLQTGF</sequence>
<dbReference type="InterPro" id="IPR024983">
    <property type="entry name" value="CHAT_dom"/>
</dbReference>
<protein>
    <recommendedName>
        <fullName evidence="2">CHAT domain-containing protein</fullName>
    </recommendedName>
</protein>
<dbReference type="AlphaFoldDB" id="F0Y4K4"/>
<dbReference type="Proteomes" id="UP000002729">
    <property type="component" value="Unassembled WGS sequence"/>
</dbReference>
<feature type="compositionally biased region" description="Basic and acidic residues" evidence="1">
    <location>
        <begin position="600"/>
        <end position="610"/>
    </location>
</feature>
<dbReference type="OrthoDB" id="2538345at2759"/>
<evidence type="ECO:0000313" key="3">
    <source>
        <dbReference type="EMBL" id="EGB10377.1"/>
    </source>
</evidence>
<gene>
    <name evidence="3" type="ORF">AURANDRAFT_71186</name>
</gene>
<feature type="compositionally biased region" description="Basic residues" evidence="1">
    <location>
        <begin position="430"/>
        <end position="470"/>
    </location>
</feature>
<dbReference type="InterPro" id="IPR018247">
    <property type="entry name" value="EF_Hand_1_Ca_BS"/>
</dbReference>
<dbReference type="EMBL" id="GL833124">
    <property type="protein sequence ID" value="EGB10377.1"/>
    <property type="molecule type" value="Genomic_DNA"/>
</dbReference>
<dbReference type="eggNOG" id="ENOG502QPV8">
    <property type="taxonomic scope" value="Eukaryota"/>
</dbReference>
<name>F0Y4K4_AURAN</name>
<feature type="domain" description="CHAT" evidence="2">
    <location>
        <begin position="60"/>
        <end position="248"/>
    </location>
</feature>
<evidence type="ECO:0000259" key="2">
    <source>
        <dbReference type="Pfam" id="PF12770"/>
    </source>
</evidence>
<evidence type="ECO:0000256" key="1">
    <source>
        <dbReference type="SAM" id="MobiDB-lite"/>
    </source>
</evidence>
<feature type="compositionally biased region" description="Basic and acidic residues" evidence="1">
    <location>
        <begin position="574"/>
        <end position="592"/>
    </location>
</feature>
<dbReference type="PANTHER" id="PTHR34689:SF1">
    <property type="entry name" value="NUCLEIC ACID-BINDING PROTEIN"/>
    <property type="match status" value="1"/>
</dbReference>
<organism evidence="4">
    <name type="scientific">Aureococcus anophagefferens</name>
    <name type="common">Harmful bloom alga</name>
    <dbReference type="NCBI Taxonomy" id="44056"/>
    <lineage>
        <taxon>Eukaryota</taxon>
        <taxon>Sar</taxon>
        <taxon>Stramenopiles</taxon>
        <taxon>Ochrophyta</taxon>
        <taxon>Pelagophyceae</taxon>
        <taxon>Pelagomonadales</taxon>
        <taxon>Pelagomonadaceae</taxon>
        <taxon>Aureococcus</taxon>
    </lineage>
</organism>
<proteinExistence type="predicted"/>